<feature type="non-terminal residue" evidence="1">
    <location>
        <position position="305"/>
    </location>
</feature>
<evidence type="ECO:0000313" key="1">
    <source>
        <dbReference type="EMBL" id="RIA94259.1"/>
    </source>
</evidence>
<dbReference type="STRING" id="658196.A0A397TA80"/>
<dbReference type="Proteomes" id="UP000265703">
    <property type="component" value="Unassembled WGS sequence"/>
</dbReference>
<protein>
    <recommendedName>
        <fullName evidence="3">Reverse transcriptase zinc-binding domain-containing protein</fullName>
    </recommendedName>
</protein>
<reference evidence="1 2" key="1">
    <citation type="submission" date="2018-06" db="EMBL/GenBank/DDBJ databases">
        <title>Comparative genomics reveals the genomic features of Rhizophagus irregularis, R. cerebriforme, R. diaphanum and Gigaspora rosea, and their symbiotic lifestyle signature.</title>
        <authorList>
            <person name="Morin E."/>
            <person name="San Clemente H."/>
            <person name="Chen E.C.H."/>
            <person name="De La Providencia I."/>
            <person name="Hainaut M."/>
            <person name="Kuo A."/>
            <person name="Kohler A."/>
            <person name="Murat C."/>
            <person name="Tang N."/>
            <person name="Roy S."/>
            <person name="Loubradou J."/>
            <person name="Henrissat B."/>
            <person name="Grigoriev I.V."/>
            <person name="Corradi N."/>
            <person name="Roux C."/>
            <person name="Martin F.M."/>
        </authorList>
    </citation>
    <scope>NUCLEOTIDE SEQUENCE [LARGE SCALE GENOMIC DNA]</scope>
    <source>
        <strain evidence="1 2">DAOM 227022</strain>
    </source>
</reference>
<comment type="caution">
    <text evidence="1">The sequence shown here is derived from an EMBL/GenBank/DDBJ whole genome shotgun (WGS) entry which is preliminary data.</text>
</comment>
<dbReference type="OrthoDB" id="2327275at2759"/>
<name>A0A397TA80_9GLOM</name>
<evidence type="ECO:0000313" key="2">
    <source>
        <dbReference type="Proteomes" id="UP000265703"/>
    </source>
</evidence>
<proteinExistence type="predicted"/>
<gene>
    <name evidence="1" type="ORF">C1645_818359</name>
</gene>
<organism evidence="1 2">
    <name type="scientific">Glomus cerebriforme</name>
    <dbReference type="NCBI Taxonomy" id="658196"/>
    <lineage>
        <taxon>Eukaryota</taxon>
        <taxon>Fungi</taxon>
        <taxon>Fungi incertae sedis</taxon>
        <taxon>Mucoromycota</taxon>
        <taxon>Glomeromycotina</taxon>
        <taxon>Glomeromycetes</taxon>
        <taxon>Glomerales</taxon>
        <taxon>Glomeraceae</taxon>
        <taxon>Glomus</taxon>
    </lineage>
</organism>
<accession>A0A397TA80</accession>
<keyword evidence="2" id="KW-1185">Reference proteome</keyword>
<dbReference type="AlphaFoldDB" id="A0A397TA80"/>
<sequence>MDKVDKKMVKRKTWKIRNINYIERLLDLMKRKNIFWSLKECTKKGKLKSIDQIGELKSEIVDINEIEELIPVNRYSLYWNRKLVNDQISETVKKFNKLKYLGDWLTLKLNKKLITNLGKKEINWEKTIEYIKNYREGGMTITSDKDRRDRSYNIKNLIEQLPTYKVMTRRNEEIYDVKCPRCNKEEETWMHIWQCEANEIKIQDIIQDEIDINIKALQQKNIKINREKWHQRILEILIQRSNYIEGGYMYHEVIKGIFNRKLYEMELPKQIKLKMESFITNIARKARELIWNKRCDQVTDLEKKR</sequence>
<evidence type="ECO:0008006" key="3">
    <source>
        <dbReference type="Google" id="ProtNLM"/>
    </source>
</evidence>
<dbReference type="EMBL" id="QKYT01000086">
    <property type="protein sequence ID" value="RIA94259.1"/>
    <property type="molecule type" value="Genomic_DNA"/>
</dbReference>